<dbReference type="GO" id="GO:0016989">
    <property type="term" value="F:sigma factor antagonist activity"/>
    <property type="evidence" value="ECO:0007669"/>
    <property type="project" value="TreeGrafter"/>
</dbReference>
<feature type="transmembrane region" description="Helical" evidence="1">
    <location>
        <begin position="99"/>
        <end position="117"/>
    </location>
</feature>
<dbReference type="PANTHER" id="PTHR30273">
    <property type="entry name" value="PERIPLASMIC SIGNAL SENSOR AND SIGMA FACTOR ACTIVATOR FECR-RELATED"/>
    <property type="match status" value="1"/>
</dbReference>
<name>A0A4S8FCN8_9BURK</name>
<dbReference type="RefSeq" id="WP_136571791.1">
    <property type="nucleotide sequence ID" value="NZ_STFG01000001.1"/>
</dbReference>
<evidence type="ECO:0000259" key="2">
    <source>
        <dbReference type="Pfam" id="PF04773"/>
    </source>
</evidence>
<dbReference type="EMBL" id="STFG01000001">
    <property type="protein sequence ID" value="THU05079.1"/>
    <property type="molecule type" value="Genomic_DNA"/>
</dbReference>
<evidence type="ECO:0000256" key="1">
    <source>
        <dbReference type="SAM" id="Phobius"/>
    </source>
</evidence>
<protein>
    <submittedName>
        <fullName evidence="4">DUF4880 domain-containing protein</fullName>
    </submittedName>
</protein>
<keyword evidence="5" id="KW-1185">Reference proteome</keyword>
<dbReference type="InterPro" id="IPR032623">
    <property type="entry name" value="FecR_N"/>
</dbReference>
<evidence type="ECO:0000259" key="3">
    <source>
        <dbReference type="Pfam" id="PF16220"/>
    </source>
</evidence>
<keyword evidence="1" id="KW-0472">Membrane</keyword>
<feature type="domain" description="FecR N-terminal" evidence="3">
    <location>
        <begin position="20"/>
        <end position="63"/>
    </location>
</feature>
<gene>
    <name evidence="4" type="ORF">E9531_00555</name>
</gene>
<dbReference type="PIRSF" id="PIRSF018266">
    <property type="entry name" value="FecR"/>
    <property type="match status" value="1"/>
</dbReference>
<proteinExistence type="predicted"/>
<evidence type="ECO:0000313" key="4">
    <source>
        <dbReference type="EMBL" id="THU05079.1"/>
    </source>
</evidence>
<keyword evidence="1" id="KW-1133">Transmembrane helix</keyword>
<accession>A0A4S8FCN8</accession>
<comment type="caution">
    <text evidence="4">The sequence shown here is derived from an EMBL/GenBank/DDBJ whole genome shotgun (WGS) entry which is preliminary data.</text>
</comment>
<feature type="domain" description="FecR protein" evidence="2">
    <location>
        <begin position="128"/>
        <end position="237"/>
    </location>
</feature>
<dbReference type="Proteomes" id="UP000308917">
    <property type="component" value="Unassembled WGS sequence"/>
</dbReference>
<keyword evidence="1" id="KW-0812">Transmembrane</keyword>
<evidence type="ECO:0000313" key="5">
    <source>
        <dbReference type="Proteomes" id="UP000308917"/>
    </source>
</evidence>
<dbReference type="PANTHER" id="PTHR30273:SF2">
    <property type="entry name" value="PROTEIN FECR"/>
    <property type="match status" value="1"/>
</dbReference>
<dbReference type="Pfam" id="PF04773">
    <property type="entry name" value="FecR"/>
    <property type="match status" value="1"/>
</dbReference>
<dbReference type="InterPro" id="IPR006860">
    <property type="entry name" value="FecR"/>
</dbReference>
<organism evidence="4 5">
    <name type="scientific">Lampropedia puyangensis</name>
    <dbReference type="NCBI Taxonomy" id="1330072"/>
    <lineage>
        <taxon>Bacteria</taxon>
        <taxon>Pseudomonadati</taxon>
        <taxon>Pseudomonadota</taxon>
        <taxon>Betaproteobacteria</taxon>
        <taxon>Burkholderiales</taxon>
        <taxon>Comamonadaceae</taxon>
        <taxon>Lampropedia</taxon>
    </lineage>
</organism>
<reference evidence="4 5" key="1">
    <citation type="journal article" date="2015" name="Antonie Van Leeuwenhoek">
        <title>Lampropedia puyangensis sp. nov., isolated from symptomatic bark of Populus ? euramericana canker and emended description of Lampropedia hyalina (Ehrenberg 1832) Lee et al. 2004.</title>
        <authorList>
            <person name="Li Y."/>
            <person name="Wang T."/>
            <person name="Piao C.G."/>
            <person name="Wang L.F."/>
            <person name="Tian G.Z."/>
            <person name="Zhu T.H."/>
            <person name="Guo M.W."/>
        </authorList>
    </citation>
    <scope>NUCLEOTIDE SEQUENCE [LARGE SCALE GENOMIC DNA]</scope>
    <source>
        <strain evidence="4 5">2-bin</strain>
    </source>
</reference>
<dbReference type="OrthoDB" id="1100567at2"/>
<sequence length="364" mass="39897">MASDTTIEQQSAPAPHSCVEQAAWWLTQQQSGEAWTAAQQTAFDQWLQSKTEHAHAYARMQQLWVGFDNANTPAARTALQAGLHAADHRRQTLQRSKRALGGTTAAALLSVLTWWTWHTEAAQYRLADYRSGIGQITTVELPDHSQITLGSNSAFNVRFDTNQRRIELVRGDVLVHVAPTLTNAGATTTRPFIVQTPNATAQAMGTIYAVRYRAQSDSALWPAQGASTQVSVLESTVKACLPHVSSPTNPAPCAVVQAGQSTHIDAQGVHPVLHTATPDAASTPAWARGQLLADNLSLVQVLHELERNRPGYLWFDEKSLAGIRVSGVFDLIDTERSLRALQESTDVYVQHSTPWTTQVMRRQP</sequence>
<dbReference type="AlphaFoldDB" id="A0A4S8FCN8"/>
<dbReference type="InterPro" id="IPR012373">
    <property type="entry name" value="Ferrdict_sens_TM"/>
</dbReference>
<dbReference type="Gene3D" id="2.60.120.1440">
    <property type="match status" value="1"/>
</dbReference>
<dbReference type="Pfam" id="PF16220">
    <property type="entry name" value="DUF4880"/>
    <property type="match status" value="1"/>
</dbReference>